<dbReference type="PANTHER" id="PTHR12243:SF64">
    <property type="entry name" value="DORSAL INTERACTING PROTEIN 3-RELATED"/>
    <property type="match status" value="1"/>
</dbReference>
<evidence type="ECO:0000313" key="6">
    <source>
        <dbReference type="RefSeq" id="XP_016927732.2"/>
    </source>
</evidence>
<evidence type="ECO:0000256" key="2">
    <source>
        <dbReference type="SAM" id="MobiDB-lite"/>
    </source>
</evidence>
<dbReference type="GeneID" id="108008398"/>
<dbReference type="PROSITE" id="PS51029">
    <property type="entry name" value="MADF"/>
    <property type="match status" value="1"/>
</dbReference>
<dbReference type="Pfam" id="PF02944">
    <property type="entry name" value="BESS"/>
    <property type="match status" value="1"/>
</dbReference>
<feature type="region of interest" description="Disordered" evidence="2">
    <location>
        <begin position="262"/>
        <end position="287"/>
    </location>
</feature>
<protein>
    <submittedName>
        <fullName evidence="6">Uncharacterized protein hng1</fullName>
    </submittedName>
</protein>
<dbReference type="Pfam" id="PF10545">
    <property type="entry name" value="MADF_DNA_bdg"/>
    <property type="match status" value="1"/>
</dbReference>
<keyword evidence="1" id="KW-0539">Nucleus</keyword>
<name>A0AB39Z323_DROSZ</name>
<evidence type="ECO:0000259" key="3">
    <source>
        <dbReference type="PROSITE" id="PS51029"/>
    </source>
</evidence>
<dbReference type="GO" id="GO:0003677">
    <property type="term" value="F:DNA binding"/>
    <property type="evidence" value="ECO:0007669"/>
    <property type="project" value="InterPro"/>
</dbReference>
<gene>
    <name evidence="6" type="primary">hng1</name>
</gene>
<dbReference type="InterPro" id="IPR004210">
    <property type="entry name" value="BESS_motif"/>
</dbReference>
<evidence type="ECO:0000259" key="4">
    <source>
        <dbReference type="PROSITE" id="PS51031"/>
    </source>
</evidence>
<feature type="domain" description="MADF" evidence="3">
    <location>
        <begin position="38"/>
        <end position="124"/>
    </location>
</feature>
<dbReference type="GO" id="GO:0005667">
    <property type="term" value="C:transcription regulator complex"/>
    <property type="evidence" value="ECO:0007669"/>
    <property type="project" value="TreeGrafter"/>
</dbReference>
<organism evidence="5 6">
    <name type="scientific">Drosophila suzukii</name>
    <name type="common">Spotted-wing drosophila fruit fly</name>
    <dbReference type="NCBI Taxonomy" id="28584"/>
    <lineage>
        <taxon>Eukaryota</taxon>
        <taxon>Metazoa</taxon>
        <taxon>Ecdysozoa</taxon>
        <taxon>Arthropoda</taxon>
        <taxon>Hexapoda</taxon>
        <taxon>Insecta</taxon>
        <taxon>Pterygota</taxon>
        <taxon>Neoptera</taxon>
        <taxon>Endopterygota</taxon>
        <taxon>Diptera</taxon>
        <taxon>Brachycera</taxon>
        <taxon>Muscomorpha</taxon>
        <taxon>Ephydroidea</taxon>
        <taxon>Drosophilidae</taxon>
        <taxon>Drosophila</taxon>
        <taxon>Sophophora</taxon>
    </lineage>
</organism>
<sequence length="338" mass="39018">MQTGGIRQSGNSGLDKYIIFRLNKMSSNHRPLDDSDILLIRTIRDTPSLYDPQLPSFRLSQRKEEDWARVANVLNISIMDARRRWTCLRDRYSRELKQMRLHPSGDFGHNDFFRKMDFLRDFVRKRRERRGRDRDQKPSGWMKVDLQRRRRIRLPIDTDSLIEENGSGYEEGEEQQDYDTKLETQTTHSETYSVLVEADDGQEQEQDSYEDFLADTECEQKVKVVTIHPETAAPKAMSRPPSAPVEPSQVDINYVVCMPPDVGQERENSATEQGNPSANNLPSNSETEDDFFCKSIAAYLRQLSRVHKIKAKVEMYQILEKYIMLEESGTGPGEGGSG</sequence>
<dbReference type="PANTHER" id="PTHR12243">
    <property type="entry name" value="MADF DOMAIN TRANSCRIPTION FACTOR"/>
    <property type="match status" value="1"/>
</dbReference>
<dbReference type="SMART" id="SM00595">
    <property type="entry name" value="MADF"/>
    <property type="match status" value="1"/>
</dbReference>
<dbReference type="GO" id="GO:0005634">
    <property type="term" value="C:nucleus"/>
    <property type="evidence" value="ECO:0007669"/>
    <property type="project" value="UniProtKB-SubCell"/>
</dbReference>
<dbReference type="InterPro" id="IPR039353">
    <property type="entry name" value="TF_Adf1"/>
</dbReference>
<dbReference type="AlphaFoldDB" id="A0AB39Z323"/>
<accession>A0AB39Z323</accession>
<feature type="domain" description="BESS" evidence="4">
    <location>
        <begin position="286"/>
        <end position="325"/>
    </location>
</feature>
<reference evidence="6" key="1">
    <citation type="submission" date="2025-08" db="UniProtKB">
        <authorList>
            <consortium name="RefSeq"/>
        </authorList>
    </citation>
    <scope>IDENTIFICATION</scope>
</reference>
<evidence type="ECO:0000256" key="1">
    <source>
        <dbReference type="PROSITE-ProRule" id="PRU00371"/>
    </source>
</evidence>
<dbReference type="InterPro" id="IPR006578">
    <property type="entry name" value="MADF-dom"/>
</dbReference>
<dbReference type="CTD" id="37412"/>
<dbReference type="GO" id="GO:0006357">
    <property type="term" value="P:regulation of transcription by RNA polymerase II"/>
    <property type="evidence" value="ECO:0007669"/>
    <property type="project" value="TreeGrafter"/>
</dbReference>
<comment type="subcellular location">
    <subcellularLocation>
        <location evidence="1">Nucleus</location>
    </subcellularLocation>
</comment>
<dbReference type="Proteomes" id="UP001652628">
    <property type="component" value="Chromosome 2R"/>
</dbReference>
<feature type="compositionally biased region" description="Polar residues" evidence="2">
    <location>
        <begin position="270"/>
        <end position="285"/>
    </location>
</feature>
<proteinExistence type="predicted"/>
<evidence type="ECO:0000313" key="5">
    <source>
        <dbReference type="Proteomes" id="UP001652628"/>
    </source>
</evidence>
<dbReference type="RefSeq" id="XP_016927732.2">
    <property type="nucleotide sequence ID" value="XM_017072243.4"/>
</dbReference>
<dbReference type="PROSITE" id="PS51031">
    <property type="entry name" value="BESS"/>
    <property type="match status" value="1"/>
</dbReference>
<keyword evidence="5" id="KW-1185">Reference proteome</keyword>